<dbReference type="RefSeq" id="WP_251810152.1">
    <property type="nucleotide sequence ID" value="NZ_CP101527.1"/>
</dbReference>
<reference evidence="4" key="1">
    <citation type="submission" date="2022-07" db="EMBL/GenBank/DDBJ databases">
        <title>Alkalimarinus sp. nov., isolated from gut of a Alitta virens.</title>
        <authorList>
            <person name="Yang A.I."/>
            <person name="Shin N.-R."/>
        </authorList>
    </citation>
    <scope>NUCLEOTIDE SEQUENCE</scope>
    <source>
        <strain evidence="4">FA028</strain>
    </source>
</reference>
<name>A0A9E8HI22_9ALTE</name>
<dbReference type="Gene3D" id="2.40.160.20">
    <property type="match status" value="1"/>
</dbReference>
<accession>A0A9E8HI22</accession>
<dbReference type="SUPFAM" id="SSF56925">
    <property type="entry name" value="OMPA-like"/>
    <property type="match status" value="1"/>
</dbReference>
<keyword evidence="1 2" id="KW-0732">Signal</keyword>
<dbReference type="KEGG" id="asem:NNL22_17150"/>
<evidence type="ECO:0000313" key="5">
    <source>
        <dbReference type="Proteomes" id="UP001164472"/>
    </source>
</evidence>
<feature type="domain" description="Outer membrane protein beta-barrel" evidence="3">
    <location>
        <begin position="43"/>
        <end position="195"/>
    </location>
</feature>
<dbReference type="EMBL" id="CP101527">
    <property type="protein sequence ID" value="UZW74725.1"/>
    <property type="molecule type" value="Genomic_DNA"/>
</dbReference>
<keyword evidence="5" id="KW-1185">Reference proteome</keyword>
<protein>
    <submittedName>
        <fullName evidence="4">Outer membrane beta-barrel protein</fullName>
    </submittedName>
</protein>
<evidence type="ECO:0000259" key="3">
    <source>
        <dbReference type="Pfam" id="PF13505"/>
    </source>
</evidence>
<evidence type="ECO:0000256" key="1">
    <source>
        <dbReference type="ARBA" id="ARBA00022729"/>
    </source>
</evidence>
<evidence type="ECO:0000256" key="2">
    <source>
        <dbReference type="SAM" id="SignalP"/>
    </source>
</evidence>
<proteinExistence type="predicted"/>
<organism evidence="4 5">
    <name type="scientific">Alkalimarinus sediminis</name>
    <dbReference type="NCBI Taxonomy" id="1632866"/>
    <lineage>
        <taxon>Bacteria</taxon>
        <taxon>Pseudomonadati</taxon>
        <taxon>Pseudomonadota</taxon>
        <taxon>Gammaproteobacteria</taxon>
        <taxon>Alteromonadales</taxon>
        <taxon>Alteromonadaceae</taxon>
        <taxon>Alkalimarinus</taxon>
    </lineage>
</organism>
<dbReference type="InterPro" id="IPR027385">
    <property type="entry name" value="Beta-barrel_OMP"/>
</dbReference>
<sequence length="217" mass="23594">MRYIFFLVVVTFFSSVANGQNQSDEPNQLNNASPHSPPLLDHDKVYVELLLGLTKQETEYPQDLSLSGDGLSFGLRSGYIITPYLAAELGYVFHGTSEAEGATATGSNIKSKISSSSINAGLKATLPLSEQFLINASVGMAYWSADLELTGVTATGVPYTGEDSGYDPYYGGSLIYKPNETFYFGLEYTAYEYSYRVQSVEMSQNISAVALLFGTKI</sequence>
<dbReference type="AlphaFoldDB" id="A0A9E8HI22"/>
<dbReference type="InterPro" id="IPR011250">
    <property type="entry name" value="OMP/PagP_B-barrel"/>
</dbReference>
<feature type="signal peptide" evidence="2">
    <location>
        <begin position="1"/>
        <end position="19"/>
    </location>
</feature>
<feature type="chain" id="PRO_5038484350" evidence="2">
    <location>
        <begin position="20"/>
        <end position="217"/>
    </location>
</feature>
<evidence type="ECO:0000313" key="4">
    <source>
        <dbReference type="EMBL" id="UZW74725.1"/>
    </source>
</evidence>
<dbReference type="Pfam" id="PF13505">
    <property type="entry name" value="OMP_b-brl"/>
    <property type="match status" value="1"/>
</dbReference>
<gene>
    <name evidence="4" type="ORF">NNL22_17150</name>
</gene>
<dbReference type="Proteomes" id="UP001164472">
    <property type="component" value="Chromosome"/>
</dbReference>